<evidence type="ECO:0000256" key="2">
    <source>
        <dbReference type="ARBA" id="ARBA00010688"/>
    </source>
</evidence>
<reference evidence="15" key="1">
    <citation type="submission" date="2022-03" db="EMBL/GenBank/DDBJ databases">
        <authorList>
            <person name="Martin C."/>
        </authorList>
    </citation>
    <scope>NUCLEOTIDE SEQUENCE</scope>
</reference>
<name>A0A8J1TX93_OWEFU</name>
<dbReference type="GO" id="GO:0005634">
    <property type="term" value="C:nucleus"/>
    <property type="evidence" value="ECO:0007669"/>
    <property type="project" value="UniProtKB-SubCell"/>
</dbReference>
<dbReference type="SUPFAM" id="SSF53613">
    <property type="entry name" value="Ribokinase-like"/>
    <property type="match status" value="1"/>
</dbReference>
<dbReference type="Proteomes" id="UP000749559">
    <property type="component" value="Unassembled WGS sequence"/>
</dbReference>
<dbReference type="OrthoDB" id="432447at2759"/>
<dbReference type="InterPro" id="IPR029056">
    <property type="entry name" value="Ribokinase-like"/>
</dbReference>
<dbReference type="UniPathway" id="UPA00588">
    <property type="reaction ID" value="UER00659"/>
</dbReference>
<keyword evidence="16" id="KW-1185">Reference proteome</keyword>
<dbReference type="Gene3D" id="3.30.1110.10">
    <property type="match status" value="1"/>
</dbReference>
<dbReference type="AlphaFoldDB" id="A0A8J1TX93"/>
<evidence type="ECO:0000256" key="5">
    <source>
        <dbReference type="ARBA" id="ARBA00022726"/>
    </source>
</evidence>
<evidence type="ECO:0000256" key="4">
    <source>
        <dbReference type="ARBA" id="ARBA00022679"/>
    </source>
</evidence>
<dbReference type="FunFam" id="3.40.1190.20:FF:000076">
    <property type="entry name" value="Adenosine kinase"/>
    <property type="match status" value="1"/>
</dbReference>
<protein>
    <recommendedName>
        <fullName evidence="11 12">Adenosine kinase</fullName>
        <shortName evidence="12">AK</shortName>
        <ecNumber evidence="3 12">2.7.1.20</ecNumber>
    </recommendedName>
    <alternativeName>
        <fullName evidence="12">Adenosine 5'-phosphotransferase</fullName>
    </alternativeName>
</protein>
<dbReference type="GO" id="GO:0005524">
    <property type="term" value="F:ATP binding"/>
    <property type="evidence" value="ECO:0007669"/>
    <property type="project" value="UniProtKB-UniRule"/>
</dbReference>
<comment type="caution">
    <text evidence="15">The sequence shown here is derived from an EMBL/GenBank/DDBJ whole genome shotgun (WGS) entry which is preliminary data.</text>
</comment>
<keyword evidence="5 12" id="KW-0660">Purine salvage</keyword>
<evidence type="ECO:0000256" key="12">
    <source>
        <dbReference type="RuleBase" id="RU368116"/>
    </source>
</evidence>
<evidence type="ECO:0000256" key="11">
    <source>
        <dbReference type="ARBA" id="ARBA00068771"/>
    </source>
</evidence>
<dbReference type="CDD" id="cd01168">
    <property type="entry name" value="adenosine_kinase"/>
    <property type="match status" value="1"/>
</dbReference>
<keyword evidence="7 12" id="KW-0418">Kinase</keyword>
<evidence type="ECO:0000256" key="13">
    <source>
        <dbReference type="SAM" id="MobiDB-lite"/>
    </source>
</evidence>
<dbReference type="Pfam" id="PF00294">
    <property type="entry name" value="PfkB"/>
    <property type="match status" value="1"/>
</dbReference>
<dbReference type="InterPro" id="IPR011611">
    <property type="entry name" value="PfkB_dom"/>
</dbReference>
<evidence type="ECO:0000313" key="15">
    <source>
        <dbReference type="EMBL" id="CAH1795843.1"/>
    </source>
</evidence>
<keyword evidence="9 12" id="KW-0460">Magnesium</keyword>
<organism evidence="15 16">
    <name type="scientific">Owenia fusiformis</name>
    <name type="common">Polychaete worm</name>
    <dbReference type="NCBI Taxonomy" id="6347"/>
    <lineage>
        <taxon>Eukaryota</taxon>
        <taxon>Metazoa</taxon>
        <taxon>Spiralia</taxon>
        <taxon>Lophotrochozoa</taxon>
        <taxon>Annelida</taxon>
        <taxon>Polychaeta</taxon>
        <taxon>Sedentaria</taxon>
        <taxon>Canalipalpata</taxon>
        <taxon>Sabellida</taxon>
        <taxon>Oweniida</taxon>
        <taxon>Oweniidae</taxon>
        <taxon>Owenia</taxon>
    </lineage>
</organism>
<evidence type="ECO:0000256" key="9">
    <source>
        <dbReference type="ARBA" id="ARBA00022842"/>
    </source>
</evidence>
<keyword evidence="6 12" id="KW-0547">Nucleotide-binding</keyword>
<dbReference type="GO" id="GO:0006144">
    <property type="term" value="P:purine nucleobase metabolic process"/>
    <property type="evidence" value="ECO:0007669"/>
    <property type="project" value="TreeGrafter"/>
</dbReference>
<evidence type="ECO:0000256" key="10">
    <source>
        <dbReference type="ARBA" id="ARBA00051362"/>
    </source>
</evidence>
<evidence type="ECO:0000256" key="8">
    <source>
        <dbReference type="ARBA" id="ARBA00022840"/>
    </source>
</evidence>
<comment type="similarity">
    <text evidence="2 12">Belongs to the carbohydrate kinase PfkB family.</text>
</comment>
<evidence type="ECO:0000259" key="14">
    <source>
        <dbReference type="Pfam" id="PF00294"/>
    </source>
</evidence>
<gene>
    <name evidence="15" type="ORF">OFUS_LOCUS20322</name>
</gene>
<comment type="function">
    <text evidence="12">ATP dependent phosphorylation of adenosine and other related nucleoside analogs to monophosphate derivatives.</text>
</comment>
<dbReference type="PANTHER" id="PTHR45769:SF3">
    <property type="entry name" value="ADENOSINE KINASE"/>
    <property type="match status" value="1"/>
</dbReference>
<accession>A0A8J1TX93</accession>
<dbReference type="PANTHER" id="PTHR45769">
    <property type="entry name" value="ADENOSINE KINASE"/>
    <property type="match status" value="1"/>
</dbReference>
<comment type="cofactor">
    <cofactor evidence="12">
        <name>Mg(2+)</name>
        <dbReference type="ChEBI" id="CHEBI:18420"/>
    </cofactor>
    <text evidence="12">Binds 3 Mg(2+) ions per subunit.</text>
</comment>
<comment type="subunit">
    <text evidence="12">Monomer.</text>
</comment>
<dbReference type="PRINTS" id="PR00989">
    <property type="entry name" value="ADENOKINASE"/>
</dbReference>
<evidence type="ECO:0000256" key="6">
    <source>
        <dbReference type="ARBA" id="ARBA00022741"/>
    </source>
</evidence>
<sequence length="380" mass="41600">MHTNMSGTTEGSTYPSDNNTQDTLTQNASSSNPQDTNSEKSKIYEGVLLGLGNPLLDMTITTDEAFLEKYDLKANDAIIAEKKHEAMFEEITERYKPMFVAGGATQNTMRVAQWLLGVPKSVTFVGCVGKDAMGSVLKETAENVGVGVHYQIHESKNTGKCGAIITGENRSLVTSLGAARSFTHNFINEHWELIERAKFFYIGGFVFPVSAESIKEVAEHACDTDKTLIMNLSAPFLCEYFADPDIGIMQYIDILFGNETEAAKFCGLQGIKADTIQEMALKTAALPKKNTGRERIVIFTQGRDPTIIATDGRITEHPICPIEKDLIKDTNGCGDAFVGGFLSQLVQGASLDECLRCGNYAARTVIQYFGCTYPSKPDFK</sequence>
<evidence type="ECO:0000313" key="16">
    <source>
        <dbReference type="Proteomes" id="UP000749559"/>
    </source>
</evidence>
<evidence type="ECO:0000256" key="1">
    <source>
        <dbReference type="ARBA" id="ARBA00004801"/>
    </source>
</evidence>
<dbReference type="EC" id="2.7.1.20" evidence="3 12"/>
<dbReference type="InterPro" id="IPR001805">
    <property type="entry name" value="Adenokinase"/>
</dbReference>
<dbReference type="GO" id="GO:0005829">
    <property type="term" value="C:cytosol"/>
    <property type="evidence" value="ECO:0007669"/>
    <property type="project" value="TreeGrafter"/>
</dbReference>
<dbReference type="GO" id="GO:0044209">
    <property type="term" value="P:AMP salvage"/>
    <property type="evidence" value="ECO:0007669"/>
    <property type="project" value="UniProtKB-UniRule"/>
</dbReference>
<comment type="pathway">
    <text evidence="1 12">Purine metabolism; AMP biosynthesis via salvage pathway; AMP from adenosine: step 1/1.</text>
</comment>
<feature type="compositionally biased region" description="Polar residues" evidence="13">
    <location>
        <begin position="1"/>
        <end position="36"/>
    </location>
</feature>
<keyword evidence="8 12" id="KW-0067">ATP-binding</keyword>
<keyword evidence="4 12" id="KW-0808">Transferase</keyword>
<keyword evidence="12" id="KW-0539">Nucleus</keyword>
<feature type="region of interest" description="Disordered" evidence="13">
    <location>
        <begin position="1"/>
        <end position="39"/>
    </location>
</feature>
<comment type="catalytic activity">
    <reaction evidence="10 12">
        <text>adenosine + ATP = AMP + ADP + H(+)</text>
        <dbReference type="Rhea" id="RHEA:20824"/>
        <dbReference type="ChEBI" id="CHEBI:15378"/>
        <dbReference type="ChEBI" id="CHEBI:16335"/>
        <dbReference type="ChEBI" id="CHEBI:30616"/>
        <dbReference type="ChEBI" id="CHEBI:456215"/>
        <dbReference type="ChEBI" id="CHEBI:456216"/>
        <dbReference type="EC" id="2.7.1.20"/>
    </reaction>
</comment>
<feature type="domain" description="Carbohydrate kinase PfkB" evidence="14">
    <location>
        <begin position="66"/>
        <end position="375"/>
    </location>
</feature>
<evidence type="ECO:0000256" key="7">
    <source>
        <dbReference type="ARBA" id="ARBA00022777"/>
    </source>
</evidence>
<dbReference type="GO" id="GO:0006166">
    <property type="term" value="P:purine ribonucleoside salvage"/>
    <property type="evidence" value="ECO:0007669"/>
    <property type="project" value="UniProtKB-KW"/>
</dbReference>
<dbReference type="Gene3D" id="3.40.1190.20">
    <property type="match status" value="1"/>
</dbReference>
<proteinExistence type="inferred from homology"/>
<comment type="subcellular location">
    <subcellularLocation>
        <location evidence="12">Nucleus</location>
    </subcellularLocation>
</comment>
<dbReference type="EMBL" id="CAIIXF020000010">
    <property type="protein sequence ID" value="CAH1795843.1"/>
    <property type="molecule type" value="Genomic_DNA"/>
</dbReference>
<dbReference type="GO" id="GO:0004001">
    <property type="term" value="F:adenosine kinase activity"/>
    <property type="evidence" value="ECO:0007669"/>
    <property type="project" value="UniProtKB-UniRule"/>
</dbReference>
<evidence type="ECO:0000256" key="3">
    <source>
        <dbReference type="ARBA" id="ARBA00012119"/>
    </source>
</evidence>